<keyword evidence="3" id="KW-0645">Protease</keyword>
<organism evidence="19 20">
    <name type="scientific">Draconibacterium aestuarii</name>
    <dbReference type="NCBI Taxonomy" id="2998507"/>
    <lineage>
        <taxon>Bacteria</taxon>
        <taxon>Pseudomonadati</taxon>
        <taxon>Bacteroidota</taxon>
        <taxon>Bacteroidia</taxon>
        <taxon>Marinilabiliales</taxon>
        <taxon>Prolixibacteraceae</taxon>
        <taxon>Draconibacterium</taxon>
    </lineage>
</organism>
<keyword evidence="8" id="KW-0170">Cobalt</keyword>
<evidence type="ECO:0000256" key="5">
    <source>
        <dbReference type="ARBA" id="ARBA00022801"/>
    </source>
</evidence>
<keyword evidence="6" id="KW-0862">Zinc</keyword>
<dbReference type="SUPFAM" id="SSF53187">
    <property type="entry name" value="Zn-dependent exopeptidases"/>
    <property type="match status" value="1"/>
</dbReference>
<dbReference type="CDD" id="cd03890">
    <property type="entry name" value="M20_pepD"/>
    <property type="match status" value="1"/>
</dbReference>
<dbReference type="Proteomes" id="UP001145087">
    <property type="component" value="Unassembled WGS sequence"/>
</dbReference>
<dbReference type="InterPro" id="IPR001160">
    <property type="entry name" value="Peptidase_M20C"/>
</dbReference>
<keyword evidence="7" id="KW-0482">Metalloprotease</keyword>
<evidence type="ECO:0000313" key="19">
    <source>
        <dbReference type="EMBL" id="MCY1720236.1"/>
    </source>
</evidence>
<dbReference type="FunFam" id="3.40.630.10:FF:000015">
    <property type="entry name" value="Aminoacyl-histidine dipeptidase PepD"/>
    <property type="match status" value="1"/>
</dbReference>
<dbReference type="InterPro" id="IPR002933">
    <property type="entry name" value="Peptidase_M20"/>
</dbReference>
<dbReference type="RefSeq" id="WP_343332569.1">
    <property type="nucleotide sequence ID" value="NZ_JAPOHD010000013.1"/>
</dbReference>
<dbReference type="NCBIfam" id="TIGR01893">
    <property type="entry name" value="aa-his-dipept"/>
    <property type="match status" value="1"/>
</dbReference>
<dbReference type="GO" id="GO:0006508">
    <property type="term" value="P:proteolysis"/>
    <property type="evidence" value="ECO:0007669"/>
    <property type="project" value="UniProtKB-KW"/>
</dbReference>
<comment type="similarity">
    <text evidence="12">Belongs to the peptidase M20C family.</text>
</comment>
<dbReference type="PIRSF" id="PIRSF016599">
    <property type="entry name" value="Xaa-His_dipept"/>
    <property type="match status" value="1"/>
</dbReference>
<dbReference type="AlphaFoldDB" id="A0A9X3F7F6"/>
<evidence type="ECO:0000256" key="10">
    <source>
        <dbReference type="ARBA" id="ARBA00038976"/>
    </source>
</evidence>
<keyword evidence="20" id="KW-1185">Reference proteome</keyword>
<dbReference type="FunFam" id="3.40.630.10:FF:000018">
    <property type="entry name" value="Aminoacyl-histidine dipeptidase PepD"/>
    <property type="match status" value="1"/>
</dbReference>
<comment type="cofactor">
    <cofactor evidence="2">
        <name>Zn(2+)</name>
        <dbReference type="ChEBI" id="CHEBI:29105"/>
    </cofactor>
</comment>
<reference evidence="19" key="1">
    <citation type="submission" date="2022-11" db="EMBL/GenBank/DDBJ databases">
        <title>Marilongibacter aestuarii gen. nov., sp. nov., isolated from tidal flat sediment.</title>
        <authorList>
            <person name="Jiayan W."/>
        </authorList>
    </citation>
    <scope>NUCLEOTIDE SEQUENCE</scope>
    <source>
        <strain evidence="19">Z1-6</strain>
    </source>
</reference>
<feature type="domain" description="Peptidase M20 dimerisation" evidence="18">
    <location>
        <begin position="209"/>
        <end position="292"/>
    </location>
</feature>
<comment type="catalytic activity">
    <reaction evidence="9">
        <text>Hydrolysis of dipeptides, preferentially hydrophobic dipeptides including prolyl amino acids.</text>
        <dbReference type="EC" id="3.4.13.18"/>
    </reaction>
</comment>
<evidence type="ECO:0000256" key="14">
    <source>
        <dbReference type="ARBA" id="ARBA00075285"/>
    </source>
</evidence>
<keyword evidence="5" id="KW-0378">Hydrolase</keyword>
<evidence type="ECO:0000256" key="13">
    <source>
        <dbReference type="ARBA" id="ARBA00071271"/>
    </source>
</evidence>
<evidence type="ECO:0000256" key="1">
    <source>
        <dbReference type="ARBA" id="ARBA00001941"/>
    </source>
</evidence>
<dbReference type="PANTHER" id="PTHR43501:SF1">
    <property type="entry name" value="CYTOSOL NON-SPECIFIC DIPEPTIDASE"/>
    <property type="match status" value="1"/>
</dbReference>
<dbReference type="InterPro" id="IPR011650">
    <property type="entry name" value="Peptidase_M20_dimer"/>
</dbReference>
<sequence>MNKLSALTPQPLFHYFEAICQVPRPSKKEEKIRKFLLDFADEHHLKSKTDAAGNVLIRKPATPGMENSPTIILQTHMDMVCEKNSDKVFDFDNDAIETVIIDGWVKANGTTLGADCGIGIAAQLAVLTSTDLKHGALECLMTVDEETGLTGAFALQPGFLSGSVLLNLDSEDEGEIFIGCAGGIDTLATFEYKKETVPENSVALKITVAGLLGGHSGDDIHKNRGNANKILNRFIWNAADKFSARLADFNGGNLRNAIAREASGVITVPVSDKENVIEAITQLTKAIKFEYELAEPGLQITCSETELPSQIIDKPTQQQLLHSIYACPHGVLEMSTRMKGMVETSTNLASVKFADGNKILITTSQRSEIKSRKEYAAETVESVFKLAGAEVHHSDGYPGWAPNPNSEVLKTTVESYKKLFGNEPVVRSIHAGLECGLFLEKYPHLDMVSFGPTIRGAHSPDERLDIATTEKFWKHLVDVLANIK</sequence>
<evidence type="ECO:0000256" key="3">
    <source>
        <dbReference type="ARBA" id="ARBA00022670"/>
    </source>
</evidence>
<evidence type="ECO:0000259" key="18">
    <source>
        <dbReference type="Pfam" id="PF07687"/>
    </source>
</evidence>
<evidence type="ECO:0000256" key="11">
    <source>
        <dbReference type="ARBA" id="ARBA00044252"/>
    </source>
</evidence>
<accession>A0A9X3F7F6</accession>
<comment type="caution">
    <text evidence="19">The sequence shown here is derived from an EMBL/GenBank/DDBJ whole genome shotgun (WGS) entry which is preliminary data.</text>
</comment>
<dbReference type="Pfam" id="PF07687">
    <property type="entry name" value="M20_dimer"/>
    <property type="match status" value="1"/>
</dbReference>
<proteinExistence type="inferred from homology"/>
<dbReference type="Pfam" id="PF01546">
    <property type="entry name" value="Peptidase_M20"/>
    <property type="match status" value="1"/>
</dbReference>
<dbReference type="EC" id="3.4.13.18" evidence="10"/>
<dbReference type="GO" id="GO:0046872">
    <property type="term" value="F:metal ion binding"/>
    <property type="evidence" value="ECO:0007669"/>
    <property type="project" value="UniProtKB-KW"/>
</dbReference>
<evidence type="ECO:0000256" key="9">
    <source>
        <dbReference type="ARBA" id="ARBA00036421"/>
    </source>
</evidence>
<evidence type="ECO:0000256" key="8">
    <source>
        <dbReference type="ARBA" id="ARBA00023285"/>
    </source>
</evidence>
<dbReference type="Gene3D" id="3.40.630.10">
    <property type="entry name" value="Zn peptidases"/>
    <property type="match status" value="2"/>
</dbReference>
<evidence type="ECO:0000256" key="4">
    <source>
        <dbReference type="ARBA" id="ARBA00022723"/>
    </source>
</evidence>
<evidence type="ECO:0000256" key="12">
    <source>
        <dbReference type="ARBA" id="ARBA00061423"/>
    </source>
</evidence>
<comment type="cofactor">
    <cofactor evidence="1">
        <name>Co(2+)</name>
        <dbReference type="ChEBI" id="CHEBI:48828"/>
    </cofactor>
</comment>
<evidence type="ECO:0000256" key="6">
    <source>
        <dbReference type="ARBA" id="ARBA00022833"/>
    </source>
</evidence>
<evidence type="ECO:0000256" key="15">
    <source>
        <dbReference type="ARBA" id="ARBA00076004"/>
    </source>
</evidence>
<protein>
    <recommendedName>
        <fullName evidence="13">Cytosol non-specific dipeptidase</fullName>
        <ecNumber evidence="10">3.4.13.18</ecNumber>
    </recommendedName>
    <alternativeName>
        <fullName evidence="16">Aminoacyl-histidine dipeptidase</fullName>
    </alternativeName>
    <alternativeName>
        <fullName evidence="15">Beta-alanyl-histidine dipeptidase</fullName>
    </alternativeName>
    <alternativeName>
        <fullName evidence="14">Carnosinase</fullName>
    </alternativeName>
    <alternativeName>
        <fullName evidence="11">Peptidase D</fullName>
    </alternativeName>
    <alternativeName>
        <fullName evidence="17">Xaa-His dipeptidase</fullName>
    </alternativeName>
</protein>
<dbReference type="PANTHER" id="PTHR43501">
    <property type="entry name" value="CYTOSOL NON-SPECIFIC DIPEPTIDASE"/>
    <property type="match status" value="1"/>
</dbReference>
<dbReference type="GO" id="GO:0070573">
    <property type="term" value="F:metallodipeptidase activity"/>
    <property type="evidence" value="ECO:0007669"/>
    <property type="project" value="TreeGrafter"/>
</dbReference>
<evidence type="ECO:0000256" key="17">
    <source>
        <dbReference type="ARBA" id="ARBA00078074"/>
    </source>
</evidence>
<dbReference type="GO" id="GO:0005829">
    <property type="term" value="C:cytosol"/>
    <property type="evidence" value="ECO:0007669"/>
    <property type="project" value="TreeGrafter"/>
</dbReference>
<evidence type="ECO:0000256" key="2">
    <source>
        <dbReference type="ARBA" id="ARBA00001947"/>
    </source>
</evidence>
<evidence type="ECO:0000256" key="7">
    <source>
        <dbReference type="ARBA" id="ARBA00023049"/>
    </source>
</evidence>
<evidence type="ECO:0000256" key="16">
    <source>
        <dbReference type="ARBA" id="ARBA00077688"/>
    </source>
</evidence>
<dbReference type="EMBL" id="JAPOHD010000013">
    <property type="protein sequence ID" value="MCY1720236.1"/>
    <property type="molecule type" value="Genomic_DNA"/>
</dbReference>
<evidence type="ECO:0000313" key="20">
    <source>
        <dbReference type="Proteomes" id="UP001145087"/>
    </source>
</evidence>
<gene>
    <name evidence="19" type="ORF">OU798_07770</name>
</gene>
<keyword evidence="4" id="KW-0479">Metal-binding</keyword>
<dbReference type="PRINTS" id="PR00934">
    <property type="entry name" value="XHISDIPTASE"/>
</dbReference>
<name>A0A9X3F7F6_9BACT</name>